<gene>
    <name evidence="2" type="ORF">GCM10011583_12060</name>
</gene>
<accession>A0ABQ2E297</accession>
<dbReference type="Proteomes" id="UP000660265">
    <property type="component" value="Unassembled WGS sequence"/>
</dbReference>
<sequence>MAFPEQALDLRAEVQIGGLWTDITSRLRTSDPLVASYGMSAEGTSVDPSTCTLKVDNSDGALSARNPLSPWHGALGRNIPLRVTVPSGESYLALTGTSSDIASAPDHNDLDIVGDLDLRVEITGDLYNQAVTQNLIGKWDDGPNPSFLLQISTDSQLRLRWSDASAAFRSYTVTLPAALPRRVALRAHLDVDNGDDGFIARMYWAPSLAGPWTRFDSDIPGTGTTSIYSSTVPLSIAPTSQVSSTPGVPLAGRVHAAEVRNSSGVVVASPDFAAQVPGTATFTDSSGKTWTLAGAAEITDREYLFHGEMSKSPPRWVPSGKQVWVSAEAAGILRRLGQGRKALDSTLRRRIPSAPGLVAYWPMEEMTGATQAYSPVAGVAPLKITGFDFATEDTLGGSSPLPKLKNPASLSGAVPRAATNGWQVEMVYLLPTMPAAQTEILRVSVGGSTMRTAHVYASTAGIRVEARDSEGDVIQFFLYTGPNGIAAFHSRWNKLVIFVSNEGGGDVRLTAGWQDVTEIGGRSTVSTIFTGSLGYVTAVTGSWGAATEGMALGHLGVMAVAGAGATPGSVYYDGADSGYLSESALNRIVRLAAEESLPLTWEDGDGTAATAQMGPQRPATMVNLLQECADADGGILMERQDRLGLHYRDRTSLYNQAPALVLDYAARQLAPPLEPVDDDKWTRNDITVTRTAGSSGRVVIEEGPLSVLPPEEGGVGTYDDSVTLNLYTDEQPIQVAGWLAHLGTWNEARYPSVKVRLHRHPELIPAVLKMRIGDTLRILNPPAFVQPGPIDLQVRKITHTPRPRAWEVVFECLPAGPWNVAVVGVSKADTAGSVLAGPVDADDTVMTVATTRGPRWVDAATGWDFPFDVRVGGEVVRVDQITGPVQDAFARTLTPGWGTATSGQTWTTTGGSSADYSVQGA</sequence>
<dbReference type="EMBL" id="BMMV01000003">
    <property type="protein sequence ID" value="GGJ82090.1"/>
    <property type="molecule type" value="Genomic_DNA"/>
</dbReference>
<protein>
    <submittedName>
        <fullName evidence="2">Uncharacterized protein</fullName>
    </submittedName>
</protein>
<organism evidence="2 3">
    <name type="scientific">Streptomyces camponoticapitis</name>
    <dbReference type="NCBI Taxonomy" id="1616125"/>
    <lineage>
        <taxon>Bacteria</taxon>
        <taxon>Bacillati</taxon>
        <taxon>Actinomycetota</taxon>
        <taxon>Actinomycetes</taxon>
        <taxon>Kitasatosporales</taxon>
        <taxon>Streptomycetaceae</taxon>
        <taxon>Streptomyces</taxon>
    </lineage>
</organism>
<proteinExistence type="predicted"/>
<comment type="caution">
    <text evidence="2">The sequence shown here is derived from an EMBL/GenBank/DDBJ whole genome shotgun (WGS) entry which is preliminary data.</text>
</comment>
<keyword evidence="3" id="KW-1185">Reference proteome</keyword>
<feature type="region of interest" description="Disordered" evidence="1">
    <location>
        <begin position="898"/>
        <end position="921"/>
    </location>
</feature>
<evidence type="ECO:0000256" key="1">
    <source>
        <dbReference type="SAM" id="MobiDB-lite"/>
    </source>
</evidence>
<name>A0ABQ2E297_9ACTN</name>
<feature type="compositionally biased region" description="Low complexity" evidence="1">
    <location>
        <begin position="898"/>
        <end position="914"/>
    </location>
</feature>
<evidence type="ECO:0000313" key="2">
    <source>
        <dbReference type="EMBL" id="GGJ82090.1"/>
    </source>
</evidence>
<reference evidence="3" key="1">
    <citation type="journal article" date="2019" name="Int. J. Syst. Evol. Microbiol.">
        <title>The Global Catalogue of Microorganisms (GCM) 10K type strain sequencing project: providing services to taxonomists for standard genome sequencing and annotation.</title>
        <authorList>
            <consortium name="The Broad Institute Genomics Platform"/>
            <consortium name="The Broad Institute Genome Sequencing Center for Infectious Disease"/>
            <person name="Wu L."/>
            <person name="Ma J."/>
        </authorList>
    </citation>
    <scope>NUCLEOTIDE SEQUENCE [LARGE SCALE GENOMIC DNA]</scope>
    <source>
        <strain evidence="3">CGMCC 4.7275</strain>
    </source>
</reference>
<evidence type="ECO:0000313" key="3">
    <source>
        <dbReference type="Proteomes" id="UP000660265"/>
    </source>
</evidence>
<dbReference type="RefSeq" id="WP_189106244.1">
    <property type="nucleotide sequence ID" value="NZ_BMMV01000003.1"/>
</dbReference>